<dbReference type="GO" id="GO:0019843">
    <property type="term" value="F:rRNA binding"/>
    <property type="evidence" value="ECO:0007669"/>
    <property type="project" value="TreeGrafter"/>
</dbReference>
<feature type="compositionally biased region" description="Basic and acidic residues" evidence="1">
    <location>
        <begin position="60"/>
        <end position="77"/>
    </location>
</feature>
<feature type="compositionally biased region" description="Basic and acidic residues" evidence="1">
    <location>
        <begin position="587"/>
        <end position="641"/>
    </location>
</feature>
<dbReference type="Gene3D" id="3.40.50.300">
    <property type="entry name" value="P-loop containing nucleotide triphosphate hydrolases"/>
    <property type="match status" value="1"/>
</dbReference>
<dbReference type="InterPro" id="IPR006073">
    <property type="entry name" value="GTP-bd"/>
</dbReference>
<feature type="compositionally biased region" description="Basic and acidic residues" evidence="1">
    <location>
        <begin position="150"/>
        <end position="163"/>
    </location>
</feature>
<proteinExistence type="predicted"/>
<dbReference type="Proteomes" id="UP000620224">
    <property type="component" value="Unassembled WGS sequence"/>
</dbReference>
<evidence type="ECO:0000313" key="3">
    <source>
        <dbReference type="EMBL" id="GGW36979.1"/>
    </source>
</evidence>
<dbReference type="GO" id="GO:0005525">
    <property type="term" value="F:GTP binding"/>
    <property type="evidence" value="ECO:0007669"/>
    <property type="project" value="InterPro"/>
</dbReference>
<dbReference type="SUPFAM" id="SSF52540">
    <property type="entry name" value="P-loop containing nucleoside triphosphate hydrolases"/>
    <property type="match status" value="1"/>
</dbReference>
<feature type="compositionally biased region" description="Gly residues" evidence="1">
    <location>
        <begin position="329"/>
        <end position="339"/>
    </location>
</feature>
<dbReference type="GO" id="GO:0000028">
    <property type="term" value="P:ribosomal small subunit assembly"/>
    <property type="evidence" value="ECO:0007669"/>
    <property type="project" value="TreeGrafter"/>
</dbReference>
<gene>
    <name evidence="3" type="ORF">GCM10010503_11150</name>
</gene>
<feature type="domain" description="G" evidence="2">
    <location>
        <begin position="785"/>
        <end position="902"/>
    </location>
</feature>
<evidence type="ECO:0000256" key="1">
    <source>
        <dbReference type="SAM" id="MobiDB-lite"/>
    </source>
</evidence>
<feature type="compositionally biased region" description="Basic and acidic residues" evidence="1">
    <location>
        <begin position="440"/>
        <end position="454"/>
    </location>
</feature>
<dbReference type="CDD" id="cd11383">
    <property type="entry name" value="YfjP"/>
    <property type="match status" value="1"/>
</dbReference>
<dbReference type="GO" id="GO:0005829">
    <property type="term" value="C:cytosol"/>
    <property type="evidence" value="ECO:0007669"/>
    <property type="project" value="TreeGrafter"/>
</dbReference>
<accession>A0A918MLW2</accession>
<name>A0A918MLW2_9ACTN</name>
<comment type="caution">
    <text evidence="3">The sequence shown here is derived from an EMBL/GenBank/DDBJ whole genome shotgun (WGS) entry which is preliminary data.</text>
</comment>
<sequence length="1263" mass="131197">MTAVTDQDHMDHTGDTDHTGRTNTGDTDRAGRMSTGDTDGTGRMNTGDTDGAGRMVTGYPDRRGRTDKDTDATRPDPDDGAGYGRDASGVGEGHAGESRAGDGVAEGGTGQAPAEGRTGRSAGWGGAERGVADGRVGYGTGEVRVGYVPGDRRGAREVDEDRGGQVAGRGDVEHGAGEGHVGRGTGDGRAEFGAEEGRPRREAGDVPVVHGRAVRGADEGHAGHGTGDDRVDRGGVGAGRAGLGTGHDRAGHGPAERGADEGDAIRGSGGGRVGHGRGDSRLHGGFDATAGPVGRGDHVDPGAGPAFGRGAAGSGAGGDGSTGPVARTGEGGTGDGATGEGRPLNEGPARRFAGGGGAAVAPATAAGDGDTDSGREAREAAPSARDLAGQAPNERHAHVDEETAGRFVFPRGQGAATPDAGPRLCAPKPRPTDDSPQLRPTEESHAPRPPREPLRFLAVGEPPTRDTALETRGAEEQPNPGDPEDSPRLRALEELLRPRAAEEALRPRAAEVAPRPRAARDLPGSHPTDEHPEPRPFDGEPHPRTAGTDPHPGPANEVPKSRAAEDGLTSCPAEEAPKPRSGGEPPQPRHAEEAPQARHAEEAPQARHAEEAPQARHAEEAPQTRHAEEAPEPRSGEEAPKLRPTGADPEPHPGDTAPAPRSAEGATIGTDPAAGLATDPAVDPDAESSEAWDDGLIARRITEANAAALAAERTSALETSSRGPGSGHNPAPLAYDGHLRSRLDALRELVGLSRARLDRRTLTEAGRVLDEATARRKLSGRHTVVAIAGATGSGKSQLFNSLAGVAISETGVRRPTTAAPIACSWSDGAAGLIDRLGIPGRLRRRPLQSPEAEAQLRGLVLVDLPDHDSAAVQHREQVDRILKLVDAVIWVVDPEKYADAVLHERYLRPMAGHAEVMFVVLNQVDRLPGDAADQVLDDLRRLLDEDGVALGEFGEPGATVLALSALTGEGVGDLREALGEFVAERGAASRRVAADVDAAAAELRPVYVTGRRVGLSEDAREEFAARLADAVGAIAAGEAAERAWLRNANRACGTPWLRLWRWYQGRGEPTTGRTPVRVQAADEEATARQRVEQAVRTVSDRASAGLPAPWAQAVREAAVRGSQGLSEALDELAARAGLPPGRPPRPGWWPVAVLVQASMTLLQVVGGLWLVGQIAGVMSPNLGVPVLLMACGIVGGPLVEWACRMAARAPARRYGHDAERRLREAAASCGRARVLDPVAAELLRYREVREQYGRVARTGAAVG</sequence>
<reference evidence="3" key="2">
    <citation type="submission" date="2020-09" db="EMBL/GenBank/DDBJ databases">
        <authorList>
            <person name="Sun Q."/>
            <person name="Ohkuma M."/>
        </authorList>
    </citation>
    <scope>NUCLEOTIDE SEQUENCE</scope>
    <source>
        <strain evidence="3">JCM 4490</strain>
    </source>
</reference>
<feature type="region of interest" description="Disordered" evidence="1">
    <location>
        <begin position="1"/>
        <end position="694"/>
    </location>
</feature>
<keyword evidence="4" id="KW-1185">Reference proteome</keyword>
<dbReference type="InterPro" id="IPR027417">
    <property type="entry name" value="P-loop_NTPase"/>
</dbReference>
<dbReference type="PANTHER" id="PTHR42698">
    <property type="entry name" value="GTPASE ERA"/>
    <property type="match status" value="1"/>
</dbReference>
<feature type="compositionally biased region" description="Gly residues" evidence="1">
    <location>
        <begin position="234"/>
        <end position="245"/>
    </location>
</feature>
<feature type="compositionally biased region" description="Polar residues" evidence="1">
    <location>
        <begin position="35"/>
        <end position="48"/>
    </location>
</feature>
<feature type="compositionally biased region" description="Basic and acidic residues" evidence="1">
    <location>
        <begin position="1"/>
        <end position="31"/>
    </location>
</feature>
<dbReference type="GO" id="GO:0043024">
    <property type="term" value="F:ribosomal small subunit binding"/>
    <property type="evidence" value="ECO:0007669"/>
    <property type="project" value="TreeGrafter"/>
</dbReference>
<dbReference type="AlphaFoldDB" id="A0A918MLW2"/>
<feature type="region of interest" description="Disordered" evidence="1">
    <location>
        <begin position="712"/>
        <end position="733"/>
    </location>
</feature>
<feature type="compositionally biased region" description="Low complexity" evidence="1">
    <location>
        <begin position="359"/>
        <end position="368"/>
    </location>
</feature>
<evidence type="ECO:0000313" key="4">
    <source>
        <dbReference type="Proteomes" id="UP000620224"/>
    </source>
</evidence>
<organism evidence="3 4">
    <name type="scientific">Streptomyces lucensis JCM 4490</name>
    <dbReference type="NCBI Taxonomy" id="1306176"/>
    <lineage>
        <taxon>Bacteria</taxon>
        <taxon>Bacillati</taxon>
        <taxon>Actinomycetota</taxon>
        <taxon>Actinomycetes</taxon>
        <taxon>Kitasatosporales</taxon>
        <taxon>Streptomycetaceae</taxon>
        <taxon>Streptomyces</taxon>
    </lineage>
</organism>
<feature type="compositionally biased region" description="Gly residues" evidence="1">
    <location>
        <begin position="305"/>
        <end position="321"/>
    </location>
</feature>
<feature type="compositionally biased region" description="Basic and acidic residues" evidence="1">
    <location>
        <begin position="527"/>
        <end position="543"/>
    </location>
</feature>
<evidence type="ECO:0000259" key="2">
    <source>
        <dbReference type="Pfam" id="PF01926"/>
    </source>
</evidence>
<reference evidence="3" key="1">
    <citation type="journal article" date="2014" name="Int. J. Syst. Evol. Microbiol.">
        <title>Complete genome sequence of Corynebacterium casei LMG S-19264T (=DSM 44701T), isolated from a smear-ripened cheese.</title>
        <authorList>
            <consortium name="US DOE Joint Genome Institute (JGI-PGF)"/>
            <person name="Walter F."/>
            <person name="Albersmeier A."/>
            <person name="Kalinowski J."/>
            <person name="Ruckert C."/>
        </authorList>
    </citation>
    <scope>NUCLEOTIDE SEQUENCE</scope>
    <source>
        <strain evidence="3">JCM 4490</strain>
    </source>
</reference>
<feature type="compositionally biased region" description="Basic and acidic residues" evidence="1">
    <location>
        <begin position="170"/>
        <end position="204"/>
    </location>
</feature>
<feature type="compositionally biased region" description="Basic and acidic residues" evidence="1">
    <location>
        <begin position="485"/>
        <end position="509"/>
    </location>
</feature>
<dbReference type="EMBL" id="BMUE01000002">
    <property type="protein sequence ID" value="GGW36979.1"/>
    <property type="molecule type" value="Genomic_DNA"/>
</dbReference>
<feature type="compositionally biased region" description="Basic and acidic residues" evidence="1">
    <location>
        <begin position="393"/>
        <end position="404"/>
    </location>
</feature>
<dbReference type="InterPro" id="IPR005662">
    <property type="entry name" value="GTPase_Era-like"/>
</dbReference>
<protein>
    <recommendedName>
        <fullName evidence="2">G domain-containing protein</fullName>
    </recommendedName>
</protein>
<dbReference type="PANTHER" id="PTHR42698:SF1">
    <property type="entry name" value="GTPASE ERA, MITOCHONDRIAL"/>
    <property type="match status" value="1"/>
</dbReference>
<feature type="compositionally biased region" description="Acidic residues" evidence="1">
    <location>
        <begin position="682"/>
        <end position="693"/>
    </location>
</feature>
<feature type="compositionally biased region" description="Basic and acidic residues" evidence="1">
    <location>
        <begin position="246"/>
        <end position="264"/>
    </location>
</feature>
<feature type="compositionally biased region" description="Basic and acidic residues" evidence="1">
    <location>
        <begin position="463"/>
        <end position="475"/>
    </location>
</feature>
<feature type="compositionally biased region" description="Basic and acidic residues" evidence="1">
    <location>
        <begin position="215"/>
        <end position="233"/>
    </location>
</feature>
<dbReference type="Pfam" id="PF01926">
    <property type="entry name" value="MMR_HSR1"/>
    <property type="match status" value="1"/>
</dbReference>